<keyword evidence="15" id="KW-1185">Reference proteome</keyword>
<dbReference type="GO" id="GO:0071949">
    <property type="term" value="F:FAD binding"/>
    <property type="evidence" value="ECO:0007669"/>
    <property type="project" value="InterPro"/>
</dbReference>
<evidence type="ECO:0000256" key="11">
    <source>
        <dbReference type="HAMAP-Rule" id="MF_03018"/>
    </source>
</evidence>
<comment type="function">
    <text evidence="11">Catalyzes the hydroxylation of L-kynurenine (L-Kyn) to form 3-hydroxy-L-kynurenine (L-3OHKyn). Required for synthesis of quinolinic acid.</text>
</comment>
<evidence type="ECO:0000256" key="5">
    <source>
        <dbReference type="ARBA" id="ARBA00022827"/>
    </source>
</evidence>
<dbReference type="HAMAP" id="MF_01971">
    <property type="entry name" value="Kynurenine_monooxygenase"/>
    <property type="match status" value="1"/>
</dbReference>
<organism evidence="14 15">
    <name type="scientific">Aureobasidium uvarum</name>
    <dbReference type="NCBI Taxonomy" id="2773716"/>
    <lineage>
        <taxon>Eukaryota</taxon>
        <taxon>Fungi</taxon>
        <taxon>Dikarya</taxon>
        <taxon>Ascomycota</taxon>
        <taxon>Pezizomycotina</taxon>
        <taxon>Dothideomycetes</taxon>
        <taxon>Dothideomycetidae</taxon>
        <taxon>Dothideales</taxon>
        <taxon>Saccotheciaceae</taxon>
        <taxon>Aureobasidium</taxon>
    </lineage>
</organism>
<evidence type="ECO:0000313" key="15">
    <source>
        <dbReference type="Proteomes" id="UP000745764"/>
    </source>
</evidence>
<dbReference type="PRINTS" id="PR00420">
    <property type="entry name" value="RNGMNOXGNASE"/>
</dbReference>
<dbReference type="GO" id="GO:0034354">
    <property type="term" value="P:'de novo' NAD+ biosynthetic process from L-tryptophan"/>
    <property type="evidence" value="ECO:0007669"/>
    <property type="project" value="UniProtKB-UniRule"/>
</dbReference>
<dbReference type="SUPFAM" id="SSF51905">
    <property type="entry name" value="FAD/NAD(P)-binding domain"/>
    <property type="match status" value="1"/>
</dbReference>
<dbReference type="GO" id="GO:0006569">
    <property type="term" value="P:L-tryptophan catabolic process"/>
    <property type="evidence" value="ECO:0007669"/>
    <property type="project" value="UniProtKB-UniRule"/>
</dbReference>
<dbReference type="Pfam" id="PF01494">
    <property type="entry name" value="FAD_binding_3"/>
    <property type="match status" value="1"/>
</dbReference>
<evidence type="ECO:0000259" key="13">
    <source>
        <dbReference type="Pfam" id="PF01494"/>
    </source>
</evidence>
<comment type="subcellular location">
    <subcellularLocation>
        <location evidence="11">Mitochondrion outer membrane</location>
    </subcellularLocation>
</comment>
<feature type="transmembrane region" description="Helical" evidence="12">
    <location>
        <begin position="453"/>
        <end position="477"/>
    </location>
</feature>
<reference evidence="14" key="1">
    <citation type="submission" date="2020-06" db="EMBL/GenBank/DDBJ databases">
        <authorList>
            <person name="Onetto C."/>
        </authorList>
    </citation>
    <scope>NUCLEOTIDE SEQUENCE</scope>
</reference>
<evidence type="ECO:0000256" key="8">
    <source>
        <dbReference type="ARBA" id="ARBA00023033"/>
    </source>
</evidence>
<evidence type="ECO:0000256" key="7">
    <source>
        <dbReference type="ARBA" id="ARBA00023002"/>
    </source>
</evidence>
<evidence type="ECO:0000256" key="9">
    <source>
        <dbReference type="ARBA" id="ARBA00023128"/>
    </source>
</evidence>
<comment type="cofactor">
    <cofactor evidence="1 11">
        <name>FAD</name>
        <dbReference type="ChEBI" id="CHEBI:57692"/>
    </cofactor>
</comment>
<comment type="similarity">
    <text evidence="11">Belongs to the aromatic-ring hydroxylase family. KMO subfamily.</text>
</comment>
<feature type="domain" description="FAD-binding" evidence="13">
    <location>
        <begin position="5"/>
        <end position="389"/>
    </location>
</feature>
<comment type="catalytic activity">
    <reaction evidence="10 11">
        <text>L-kynurenine + NADPH + O2 + H(+) = 3-hydroxy-L-kynurenine + NADP(+) + H2O</text>
        <dbReference type="Rhea" id="RHEA:20545"/>
        <dbReference type="ChEBI" id="CHEBI:15377"/>
        <dbReference type="ChEBI" id="CHEBI:15378"/>
        <dbReference type="ChEBI" id="CHEBI:15379"/>
        <dbReference type="ChEBI" id="CHEBI:57783"/>
        <dbReference type="ChEBI" id="CHEBI:57959"/>
        <dbReference type="ChEBI" id="CHEBI:58125"/>
        <dbReference type="ChEBI" id="CHEBI:58349"/>
        <dbReference type="EC" id="1.14.13.9"/>
    </reaction>
</comment>
<keyword evidence="9 11" id="KW-0496">Mitochondrion</keyword>
<dbReference type="InterPro" id="IPR036188">
    <property type="entry name" value="FAD/NAD-bd_sf"/>
</dbReference>
<comment type="caution">
    <text evidence="14">The sequence shown here is derived from an EMBL/GenBank/DDBJ whole genome shotgun (WGS) entry which is preliminary data.</text>
</comment>
<dbReference type="FunFam" id="3.50.50.60:FF:000129">
    <property type="entry name" value="Kynurenine 3-monooxygenase"/>
    <property type="match status" value="1"/>
</dbReference>
<evidence type="ECO:0000256" key="4">
    <source>
        <dbReference type="ARBA" id="ARBA00022787"/>
    </source>
</evidence>
<keyword evidence="5 11" id="KW-0274">FAD</keyword>
<dbReference type="GO" id="GO:0005741">
    <property type="term" value="C:mitochondrial outer membrane"/>
    <property type="evidence" value="ECO:0007669"/>
    <property type="project" value="UniProtKB-SubCell"/>
</dbReference>
<comment type="pathway">
    <text evidence="11">Cofactor biosynthesis; NAD(+) biosynthesis; quinolinate from L-kynurenine: step 1/3.</text>
</comment>
<name>A0A9N8KF15_9PEZI</name>
<keyword evidence="12" id="KW-0812">Transmembrane</keyword>
<dbReference type="GO" id="GO:0043420">
    <property type="term" value="P:anthranilate metabolic process"/>
    <property type="evidence" value="ECO:0007669"/>
    <property type="project" value="UniProtKB-UniRule"/>
</dbReference>
<evidence type="ECO:0000256" key="3">
    <source>
        <dbReference type="ARBA" id="ARBA00022642"/>
    </source>
</evidence>
<evidence type="ECO:0000256" key="1">
    <source>
        <dbReference type="ARBA" id="ARBA00001974"/>
    </source>
</evidence>
<keyword evidence="4 11" id="KW-1000">Mitochondrion outer membrane</keyword>
<keyword evidence="6 11" id="KW-0521">NADP</keyword>
<dbReference type="InterPro" id="IPR002938">
    <property type="entry name" value="FAD-bd"/>
</dbReference>
<protein>
    <recommendedName>
        <fullName evidence="11">Kynurenine 3-monooxygenase</fullName>
        <ecNumber evidence="11">1.14.13.9</ecNumber>
    </recommendedName>
    <alternativeName>
        <fullName evidence="11">Biosynthesis of nicotinic acid protein 4</fullName>
    </alternativeName>
    <alternativeName>
        <fullName evidence="11">Kynurenine 3-hydroxylase</fullName>
    </alternativeName>
</protein>
<evidence type="ECO:0000256" key="6">
    <source>
        <dbReference type="ARBA" id="ARBA00022857"/>
    </source>
</evidence>
<evidence type="ECO:0000256" key="12">
    <source>
        <dbReference type="SAM" id="Phobius"/>
    </source>
</evidence>
<keyword evidence="2 11" id="KW-0285">Flavoprotein</keyword>
<accession>A0A9N8KF15</accession>
<keyword evidence="12" id="KW-1133">Transmembrane helix</keyword>
<dbReference type="EMBL" id="CAINUL010000006">
    <property type="protein sequence ID" value="CAD0110627.1"/>
    <property type="molecule type" value="Genomic_DNA"/>
</dbReference>
<dbReference type="GO" id="GO:0070189">
    <property type="term" value="P:kynurenine metabolic process"/>
    <property type="evidence" value="ECO:0007669"/>
    <property type="project" value="TreeGrafter"/>
</dbReference>
<dbReference type="Proteomes" id="UP000745764">
    <property type="component" value="Unassembled WGS sequence"/>
</dbReference>
<keyword evidence="11 12" id="KW-0472">Membrane</keyword>
<keyword evidence="8 11" id="KW-0503">Monooxygenase</keyword>
<evidence type="ECO:0000256" key="2">
    <source>
        <dbReference type="ARBA" id="ARBA00022630"/>
    </source>
</evidence>
<dbReference type="GO" id="GO:0004502">
    <property type="term" value="F:kynurenine 3-monooxygenase activity"/>
    <property type="evidence" value="ECO:0007669"/>
    <property type="project" value="UniProtKB-UniRule"/>
</dbReference>
<keyword evidence="3 11" id="KW-0662">Pyridine nucleotide biosynthesis</keyword>
<keyword evidence="7 11" id="KW-0560">Oxidoreductase</keyword>
<dbReference type="EC" id="1.14.13.9" evidence="11"/>
<dbReference type="InterPro" id="IPR027545">
    <property type="entry name" value="Kynurenine_monooxygenase"/>
</dbReference>
<dbReference type="OrthoDB" id="10053569at2759"/>
<dbReference type="PANTHER" id="PTHR46028">
    <property type="entry name" value="KYNURENINE 3-MONOOXYGENASE"/>
    <property type="match status" value="1"/>
</dbReference>
<dbReference type="PANTHER" id="PTHR46028:SF2">
    <property type="entry name" value="KYNURENINE 3-MONOOXYGENASE"/>
    <property type="match status" value="1"/>
</dbReference>
<evidence type="ECO:0000313" key="14">
    <source>
        <dbReference type="EMBL" id="CAD0110627.1"/>
    </source>
</evidence>
<sequence length="508" mass="56513">MSTQKTVIVGAGPVGALAALYAAGRGHEVEVYELRGDLRDPSTVPLNFTKSINLALSERGINGLRNANVPGLIESVLEETIPMHGRMIHGAKQGEVYEESQNYDIYGRVLFTGLSVAGLNKRLLDELDKMPNVKLLFNHKLVGADYKKNKAWFERRDEGVRQDHAQNPTQGKDTPHASTEIEVTFDFMIGADGAHSSVRYHLMKFTRMSYQQEYIETLWCEFHMEPSATNDYQISPNHLHIWPGGEFMFIAIPSLDKTFTSTLFLPAKIFAELDKDSSSLVDFFNKNFPGVAGKLIPEAELQKQYKENPHLPLISIKCSPYHYGSSAVILGDAAHAMVPFYGQGMNAGLEDVRVLFEHLDAKGNDASGRASALDEYSCNRAPDAAAINDLALRNYQEMRADVVSPVYRLRKWIEEKMNVYLPSAGFATQYSRVSFGNVRYSEVEKLAQKQGNILLGGMAGIVALLIPAMGYASWALWRWNRASHASRVSVKGIASLGDITERIGRIFT</sequence>
<gene>
    <name evidence="11" type="primary">BNA4</name>
    <name evidence="14" type="ORF">AWRI4620_LOCUS4882</name>
</gene>
<proteinExistence type="inferred from homology"/>
<evidence type="ECO:0000256" key="10">
    <source>
        <dbReference type="ARBA" id="ARBA00047818"/>
    </source>
</evidence>
<dbReference type="AlphaFoldDB" id="A0A9N8KF15"/>
<dbReference type="Gene3D" id="3.50.50.60">
    <property type="entry name" value="FAD/NAD(P)-binding domain"/>
    <property type="match status" value="1"/>
</dbReference>
<dbReference type="GO" id="GO:0019805">
    <property type="term" value="P:quinolinate biosynthetic process"/>
    <property type="evidence" value="ECO:0007669"/>
    <property type="project" value="UniProtKB-UniRule"/>
</dbReference>